<dbReference type="InterPro" id="IPR045069">
    <property type="entry name" value="MATE_euk"/>
</dbReference>
<dbReference type="InterPro" id="IPR002528">
    <property type="entry name" value="MATE_fam"/>
</dbReference>
<comment type="similarity">
    <text evidence="2">Belongs to the multi antimicrobial extrusion (MATE) (TC 2.A.66.1) family.</text>
</comment>
<feature type="transmembrane region" description="Helical" evidence="7">
    <location>
        <begin position="1277"/>
        <end position="1294"/>
    </location>
</feature>
<feature type="transmembrane region" description="Helical" evidence="7">
    <location>
        <begin position="527"/>
        <end position="544"/>
    </location>
</feature>
<keyword evidence="4 7" id="KW-1133">Transmembrane helix</keyword>
<feature type="transmembrane region" description="Helical" evidence="7">
    <location>
        <begin position="1155"/>
        <end position="1172"/>
    </location>
</feature>
<evidence type="ECO:0000256" key="3">
    <source>
        <dbReference type="ARBA" id="ARBA00022692"/>
    </source>
</evidence>
<feature type="transmembrane region" description="Helical" evidence="7">
    <location>
        <begin position="564"/>
        <end position="586"/>
    </location>
</feature>
<dbReference type="Pfam" id="PF01554">
    <property type="entry name" value="MatE"/>
    <property type="match status" value="4"/>
</dbReference>
<comment type="caution">
    <text evidence="9">The sequence shown here is derived from an EMBL/GenBank/DDBJ whole genome shotgun (WGS) entry which is preliminary data.</text>
</comment>
<feature type="transmembrane region" description="Helical" evidence="7">
    <location>
        <begin position="1235"/>
        <end position="1257"/>
    </location>
</feature>
<dbReference type="GO" id="GO:1990961">
    <property type="term" value="P:xenobiotic detoxification by transmembrane export across the plasma membrane"/>
    <property type="evidence" value="ECO:0007669"/>
    <property type="project" value="InterPro"/>
</dbReference>
<dbReference type="CDD" id="cd13132">
    <property type="entry name" value="MATE_eukaryotic"/>
    <property type="match status" value="2"/>
</dbReference>
<dbReference type="Proteomes" id="UP000709295">
    <property type="component" value="Unassembled WGS sequence"/>
</dbReference>
<dbReference type="Pfam" id="PF24906">
    <property type="entry name" value="Zf_WRKY19"/>
    <property type="match status" value="1"/>
</dbReference>
<feature type="transmembrane region" description="Helical" evidence="7">
    <location>
        <begin position="977"/>
        <end position="998"/>
    </location>
</feature>
<feature type="domain" description="WRKY19-like zinc finger" evidence="8">
    <location>
        <begin position="184"/>
        <end position="207"/>
    </location>
</feature>
<dbReference type="InterPro" id="IPR056866">
    <property type="entry name" value="Znf_WRKY19"/>
</dbReference>
<keyword evidence="5 7" id="KW-0472">Membrane</keyword>
<dbReference type="NCBIfam" id="TIGR00797">
    <property type="entry name" value="matE"/>
    <property type="match status" value="2"/>
</dbReference>
<feature type="transmembrane region" description="Helical" evidence="7">
    <location>
        <begin position="1301"/>
        <end position="1318"/>
    </location>
</feature>
<feature type="region of interest" description="Disordered" evidence="6">
    <location>
        <begin position="22"/>
        <end position="68"/>
    </location>
</feature>
<feature type="transmembrane region" description="Helical" evidence="7">
    <location>
        <begin position="1110"/>
        <end position="1134"/>
    </location>
</feature>
<sequence>MFREDENKTALAFILNPSSLPSAASLHTPSHGSSSASVSPTMSPLSKADMGMADSDANEDNDDSDVNEDGARISDLRIGGRSLLSGNAIIEKRVEQLLAVGNHHGKMRVRKSSICAQDECPRAAVSRGRCVRHGGGSRCTYPNCTHGARLYNRCFHHGGCKLCKIAGCTSKAKRYGYCWSHGGGHICDAPGCSKVAAPGGFCWAHGGGNRCKIDGCNRRSYQKHNYFCKQHNAAQGGKAPLSQDTSPSNRALQIDRYSLDDDTVGWQSKPLVDSDETRLLGETEAVQTEEDSVPTFHEEAWAIWSMGWQVSVTTFCRISLSTISTMFLGRLGSRELAASALANVWTGGVQILIFGFAVSVCTLCGQAYGAKNYRLVGVWLQLALLFLLVLSVPVMISFFYVDRILSVVTDDHEILALADTYARYLAPSVLPQAIYCAVRQYLQAQEIVRPATIISIASVAVSLGSNYFFIYGCGSVRGLGFIGAPIAQSVSSMFQPTALVIYAFWYKGYHKKTWFGLDLRACLQWERMRAFAFLSAGMTVNLALDEWVYNVISALAGSLGAWNLAANSILFNLWGLIFGIYWGFGLPTQVRVANFLGANRPVAAKRTLHVGFVLGGLTAFVSALLVYVFRDPLAGFFTHDPIVVSAITIAMPIFCTAVFVSGLHVIMSAVVEAMSLATTLVVITTIGSWVVMLPASYIMGLQWNGGLHGLWWGSLVGETVKFSLLALALWHIDWREMAHRAVIQSEGDVLTEEELEEDIRLRSELVLPSTPTMAGTTPVLAILSTPPRLHHHHQTANEAAGKRDIMRSNSYGSVNALHNFNQIETTFRAKVGGAPYSHGYLTPPLHQKTFSLTMTLPKSLDGQPTRWCATETKIVVRVDPQTQEDDGPTSFLKLKIADERTSLLVSEKSASMKEEEAEEPLPTFNEESCAIWNMGWLVSVTTFCRISLTTVSTMFLGHLGSKELAASALASVWTNGVQMLIFGFAISVCTLCGQAYGAKNYALVGVWLQLALIFIMLLSIPVMISFFYVDIVLRLVTDDLEVLMLADRYARYLAPTVLPQAIYCALRQYLQSQEIMDPPAVIGVASVGVSLITNYVFIYGCGPFPALGFIGAPIAQSVSSIFQPVALVVYGFWYKGYHRKTWAGFDLAACMQWERVRAFASLSVGMTINQALDEWVYNVISALAGSLGSVKLAANSVLFSLWGLTFGIYWGFGLPMQVRSANFLGANRPAAAKQTLYVSTLLGGITTFVCALLTYIFRAPIIGFFTVDPVVTADINSTMPIFCFAVFLSGLHIIMSAVVEAMSLAATLVAITTAGSWLTMLPTSYLLGLSWNWGLHGLWWGAVCGETVKFGLMVLTLWRIDWREMARRAVRQSERAVPPTPDVRPCSPTPVRTLFSAASQRVHHVPNDGTPARLTLRRMSSYGSTNTSQAPIHAIAISP</sequence>
<evidence type="ECO:0000256" key="5">
    <source>
        <dbReference type="ARBA" id="ARBA00023136"/>
    </source>
</evidence>
<evidence type="ECO:0000256" key="2">
    <source>
        <dbReference type="ARBA" id="ARBA00010199"/>
    </source>
</evidence>
<accession>A0A8J5IRR2</accession>
<dbReference type="EMBL" id="JAENGY010000223">
    <property type="protein sequence ID" value="KAG6968931.1"/>
    <property type="molecule type" value="Genomic_DNA"/>
</dbReference>
<feature type="transmembrane region" description="Helical" evidence="7">
    <location>
        <begin position="1010"/>
        <end position="1029"/>
    </location>
</feature>
<evidence type="ECO:0000256" key="1">
    <source>
        <dbReference type="ARBA" id="ARBA00004141"/>
    </source>
</evidence>
<evidence type="ECO:0000313" key="10">
    <source>
        <dbReference type="Proteomes" id="UP000709295"/>
    </source>
</evidence>
<feature type="transmembrane region" description="Helical" evidence="7">
    <location>
        <begin position="607"/>
        <end position="630"/>
    </location>
</feature>
<evidence type="ECO:0000313" key="9">
    <source>
        <dbReference type="EMBL" id="KAG6968931.1"/>
    </source>
</evidence>
<dbReference type="PANTHER" id="PTHR11206">
    <property type="entry name" value="MULTIDRUG RESISTANCE PROTEIN"/>
    <property type="match status" value="1"/>
</dbReference>
<feature type="compositionally biased region" description="Low complexity" evidence="6">
    <location>
        <begin position="22"/>
        <end position="46"/>
    </location>
</feature>
<feature type="transmembrane region" description="Helical" evidence="7">
    <location>
        <begin position="344"/>
        <end position="364"/>
    </location>
</feature>
<evidence type="ECO:0000256" key="4">
    <source>
        <dbReference type="ARBA" id="ARBA00022989"/>
    </source>
</evidence>
<feature type="transmembrane region" description="Helical" evidence="7">
    <location>
        <begin position="710"/>
        <end position="730"/>
    </location>
</feature>
<feature type="transmembrane region" description="Helical" evidence="7">
    <location>
        <begin position="482"/>
        <end position="506"/>
    </location>
</feature>
<gene>
    <name evidence="9" type="ORF">JG688_00005554</name>
</gene>
<feature type="transmembrane region" description="Helical" evidence="7">
    <location>
        <begin position="642"/>
        <end position="666"/>
    </location>
</feature>
<protein>
    <recommendedName>
        <fullName evidence="8">WRKY19-like zinc finger domain-containing protein</fullName>
    </recommendedName>
</protein>
<dbReference type="GO" id="GO:0015297">
    <property type="term" value="F:antiporter activity"/>
    <property type="evidence" value="ECO:0007669"/>
    <property type="project" value="InterPro"/>
</dbReference>
<feature type="transmembrane region" description="Helical" evidence="7">
    <location>
        <begin position="1338"/>
        <end position="1358"/>
    </location>
</feature>
<feature type="compositionally biased region" description="Acidic residues" evidence="6">
    <location>
        <begin position="56"/>
        <end position="68"/>
    </location>
</feature>
<keyword evidence="3 7" id="KW-0812">Transmembrane</keyword>
<name>A0A8J5IRR2_9STRA</name>
<feature type="transmembrane region" description="Helical" evidence="7">
    <location>
        <begin position="450"/>
        <end position="470"/>
    </location>
</feature>
<dbReference type="GO" id="GO:0042910">
    <property type="term" value="F:xenobiotic transmembrane transporter activity"/>
    <property type="evidence" value="ECO:0007669"/>
    <property type="project" value="InterPro"/>
</dbReference>
<keyword evidence="10" id="KW-1185">Reference proteome</keyword>
<evidence type="ECO:0000256" key="6">
    <source>
        <dbReference type="SAM" id="MobiDB-lite"/>
    </source>
</evidence>
<reference evidence="9" key="1">
    <citation type="submission" date="2021-01" db="EMBL/GenBank/DDBJ databases">
        <title>Phytophthora aleatoria, a newly-described species from Pinus radiata is distinct from Phytophthora cactorum isolates based on comparative genomics.</title>
        <authorList>
            <person name="Mcdougal R."/>
            <person name="Panda P."/>
            <person name="Williams N."/>
            <person name="Studholme D.J."/>
        </authorList>
    </citation>
    <scope>NUCLEOTIDE SEQUENCE</scope>
    <source>
        <strain evidence="9">NZFS 4037</strain>
    </source>
</reference>
<organism evidence="9 10">
    <name type="scientific">Phytophthora aleatoria</name>
    <dbReference type="NCBI Taxonomy" id="2496075"/>
    <lineage>
        <taxon>Eukaryota</taxon>
        <taxon>Sar</taxon>
        <taxon>Stramenopiles</taxon>
        <taxon>Oomycota</taxon>
        <taxon>Peronosporomycetes</taxon>
        <taxon>Peronosporales</taxon>
        <taxon>Peronosporaceae</taxon>
        <taxon>Phytophthora</taxon>
    </lineage>
</organism>
<feature type="transmembrane region" description="Helical" evidence="7">
    <location>
        <begin position="673"/>
        <end position="698"/>
    </location>
</feature>
<feature type="transmembrane region" description="Helical" evidence="7">
    <location>
        <begin position="1192"/>
        <end position="1214"/>
    </location>
</feature>
<feature type="transmembrane region" description="Helical" evidence="7">
    <location>
        <begin position="1078"/>
        <end position="1098"/>
    </location>
</feature>
<proteinExistence type="inferred from homology"/>
<evidence type="ECO:0000259" key="8">
    <source>
        <dbReference type="Pfam" id="PF24906"/>
    </source>
</evidence>
<evidence type="ECO:0000256" key="7">
    <source>
        <dbReference type="SAM" id="Phobius"/>
    </source>
</evidence>
<feature type="transmembrane region" description="Helical" evidence="7">
    <location>
        <begin position="376"/>
        <end position="401"/>
    </location>
</feature>
<dbReference type="GO" id="GO:0016020">
    <property type="term" value="C:membrane"/>
    <property type="evidence" value="ECO:0007669"/>
    <property type="project" value="UniProtKB-SubCell"/>
</dbReference>
<comment type="subcellular location">
    <subcellularLocation>
        <location evidence="1">Membrane</location>
        <topology evidence="1">Multi-pass membrane protein</topology>
    </subcellularLocation>
</comment>